<name>A0ABZ1RV65_9ACTN</name>
<comment type="catalytic activity">
    <reaction evidence="8">
        <text>L-aspartate + L-glutamine + ATP + H2O = L-asparagine + L-glutamate + AMP + diphosphate + H(+)</text>
        <dbReference type="Rhea" id="RHEA:12228"/>
        <dbReference type="ChEBI" id="CHEBI:15377"/>
        <dbReference type="ChEBI" id="CHEBI:15378"/>
        <dbReference type="ChEBI" id="CHEBI:29985"/>
        <dbReference type="ChEBI" id="CHEBI:29991"/>
        <dbReference type="ChEBI" id="CHEBI:30616"/>
        <dbReference type="ChEBI" id="CHEBI:33019"/>
        <dbReference type="ChEBI" id="CHEBI:58048"/>
        <dbReference type="ChEBI" id="CHEBI:58359"/>
        <dbReference type="ChEBI" id="CHEBI:456215"/>
        <dbReference type="EC" id="6.3.5.4"/>
    </reaction>
</comment>
<evidence type="ECO:0000259" key="9">
    <source>
        <dbReference type="PROSITE" id="PS51278"/>
    </source>
</evidence>
<dbReference type="CDD" id="cd01991">
    <property type="entry name" value="Asn_synthase_B_C"/>
    <property type="match status" value="1"/>
</dbReference>
<dbReference type="InterPro" id="IPR017932">
    <property type="entry name" value="GATase_2_dom"/>
</dbReference>
<dbReference type="SUPFAM" id="SSF52402">
    <property type="entry name" value="Adenine nucleotide alpha hydrolases-like"/>
    <property type="match status" value="1"/>
</dbReference>
<dbReference type="InterPro" id="IPR001962">
    <property type="entry name" value="Asn_synthase"/>
</dbReference>
<evidence type="ECO:0000256" key="7">
    <source>
        <dbReference type="ARBA" id="ARBA00022962"/>
    </source>
</evidence>
<evidence type="ECO:0000313" key="11">
    <source>
        <dbReference type="Proteomes" id="UP001432075"/>
    </source>
</evidence>
<keyword evidence="5" id="KW-0067">ATP-binding</keyword>
<dbReference type="SUPFAM" id="SSF56235">
    <property type="entry name" value="N-terminal nucleophile aminohydrolases (Ntn hydrolases)"/>
    <property type="match status" value="1"/>
</dbReference>
<comment type="pathway">
    <text evidence="1">Amino-acid biosynthesis; L-asparagine biosynthesis; L-asparagine from L-aspartate (L-Gln route): step 1/1.</text>
</comment>
<accession>A0ABZ1RV65</accession>
<dbReference type="Pfam" id="PF00733">
    <property type="entry name" value="Asn_synthase"/>
    <property type="match status" value="1"/>
</dbReference>
<dbReference type="InterPro" id="IPR006426">
    <property type="entry name" value="Asn_synth_AEB"/>
</dbReference>
<keyword evidence="6" id="KW-0028">Amino-acid biosynthesis</keyword>
<evidence type="ECO:0000256" key="1">
    <source>
        <dbReference type="ARBA" id="ARBA00005187"/>
    </source>
</evidence>
<evidence type="ECO:0000313" key="10">
    <source>
        <dbReference type="EMBL" id="WUO50400.1"/>
    </source>
</evidence>
<proteinExistence type="inferred from homology"/>
<dbReference type="Gene3D" id="3.40.50.620">
    <property type="entry name" value="HUPs"/>
    <property type="match status" value="1"/>
</dbReference>
<keyword evidence="7" id="KW-0315">Glutamine amidotransferase</keyword>
<dbReference type="InterPro" id="IPR033738">
    <property type="entry name" value="AsnB_N"/>
</dbReference>
<evidence type="ECO:0000256" key="6">
    <source>
        <dbReference type="ARBA" id="ARBA00022888"/>
    </source>
</evidence>
<evidence type="ECO:0000256" key="5">
    <source>
        <dbReference type="ARBA" id="ARBA00022840"/>
    </source>
</evidence>
<keyword evidence="10" id="KW-0436">Ligase</keyword>
<evidence type="ECO:0000256" key="8">
    <source>
        <dbReference type="ARBA" id="ARBA00048741"/>
    </source>
</evidence>
<dbReference type="Gene3D" id="3.60.20.10">
    <property type="entry name" value="Glutamine Phosphoribosylpyrophosphate, subunit 1, domain 1"/>
    <property type="match status" value="1"/>
</dbReference>
<dbReference type="Proteomes" id="UP001432075">
    <property type="component" value="Chromosome"/>
</dbReference>
<keyword evidence="11" id="KW-1185">Reference proteome</keyword>
<dbReference type="PROSITE" id="PS51278">
    <property type="entry name" value="GATASE_TYPE_2"/>
    <property type="match status" value="1"/>
</dbReference>
<sequence length="614" mass="68099">MCGIAGWIAYDRDLTQESTTLDRMVRTLTGRGPDSGGRWIDGPAALGHRRLAVIDLAGGVQPMQASTPDGRVALTYSGEVYNYVELREELRGRGHHFRTSSDTEVVLNAYLEWGEAMAPRLNGMYAFAVWDARIRQLVMIRDRMGVKPLFYHPTADGVLFASEPKALFAHPLAKPVVSARGLREFVAFNRPPGETIWDGVAEVVPGTVVTVGRGGIRSHTYWRLESHEHTDDLDTTVERVHDLLDDTVGRQLVADVPTCVLLSGGLDSSAITGLAARRRAAEDLPLHTFAVDFTGESTHFVPTGVHNSRDGDFAVAMARHAGTEHTDIVLGPAAVADPEIRRQVVIARDSPAGLGDMDVSLYLLFKAIRERSTVALSGEAADEVFGGYGWLHNPVVQARDTFPWITAGLIGATPNTQPVEMYDLDTLIALNPMEAVAENYATAVAEVGRVDSESPEERRMRVMSYLHLTRFLRMMLDRKDRMSMAVGLEVRVPFCDHRLVEYVYNTPWAMKTYDGHEKSLLRGATKQLLPQSVIERRKSPYPVIQDWRYAEALQRSAKDLLGEDGPVFQIVSKDWLADTVTADPESLTPAARNGLERSLDTAIWLDVYRPEIRM</sequence>
<dbReference type="PANTHER" id="PTHR43284">
    <property type="entry name" value="ASPARAGINE SYNTHETASE (GLUTAMINE-HYDROLYZING)"/>
    <property type="match status" value="1"/>
</dbReference>
<organism evidence="10 11">
    <name type="scientific">Streptomyces goshikiensis</name>
    <dbReference type="NCBI Taxonomy" id="1942"/>
    <lineage>
        <taxon>Bacteria</taxon>
        <taxon>Bacillati</taxon>
        <taxon>Actinomycetota</taxon>
        <taxon>Actinomycetes</taxon>
        <taxon>Kitasatosporales</taxon>
        <taxon>Streptomycetaceae</taxon>
        <taxon>Streptomyces</taxon>
    </lineage>
</organism>
<dbReference type="Pfam" id="PF13537">
    <property type="entry name" value="GATase_7"/>
    <property type="match status" value="1"/>
</dbReference>
<dbReference type="InterPro" id="IPR051786">
    <property type="entry name" value="ASN_synthetase/amidase"/>
</dbReference>
<dbReference type="PANTHER" id="PTHR43284:SF1">
    <property type="entry name" value="ASPARAGINE SYNTHETASE"/>
    <property type="match status" value="1"/>
</dbReference>
<keyword evidence="4" id="KW-0547">Nucleotide-binding</keyword>
<dbReference type="CDD" id="cd00712">
    <property type="entry name" value="AsnB"/>
    <property type="match status" value="1"/>
</dbReference>
<dbReference type="InterPro" id="IPR014729">
    <property type="entry name" value="Rossmann-like_a/b/a_fold"/>
</dbReference>
<evidence type="ECO:0000256" key="3">
    <source>
        <dbReference type="ARBA" id="ARBA00012737"/>
    </source>
</evidence>
<dbReference type="PIRSF" id="PIRSF001589">
    <property type="entry name" value="Asn_synthetase_glu-h"/>
    <property type="match status" value="1"/>
</dbReference>
<dbReference type="NCBIfam" id="TIGR01536">
    <property type="entry name" value="asn_synth_AEB"/>
    <property type="match status" value="1"/>
</dbReference>
<comment type="similarity">
    <text evidence="2">Belongs to the asparagine synthetase family.</text>
</comment>
<protein>
    <recommendedName>
        <fullName evidence="3">asparagine synthase (glutamine-hydrolyzing)</fullName>
        <ecNumber evidence="3">6.3.5.4</ecNumber>
    </recommendedName>
</protein>
<evidence type="ECO:0000256" key="4">
    <source>
        <dbReference type="ARBA" id="ARBA00022741"/>
    </source>
</evidence>
<dbReference type="InterPro" id="IPR029055">
    <property type="entry name" value="Ntn_hydrolases_N"/>
</dbReference>
<dbReference type="GO" id="GO:0004066">
    <property type="term" value="F:asparagine synthase (glutamine-hydrolyzing) activity"/>
    <property type="evidence" value="ECO:0007669"/>
    <property type="project" value="UniProtKB-EC"/>
</dbReference>
<dbReference type="EC" id="6.3.5.4" evidence="3"/>
<keyword evidence="6" id="KW-0061">Asparagine biosynthesis</keyword>
<dbReference type="RefSeq" id="WP_328777214.1">
    <property type="nucleotide sequence ID" value="NZ_CP108057.1"/>
</dbReference>
<gene>
    <name evidence="10" type="primary">asnB</name>
    <name evidence="10" type="ORF">OHU17_33685</name>
</gene>
<evidence type="ECO:0000256" key="2">
    <source>
        <dbReference type="ARBA" id="ARBA00005752"/>
    </source>
</evidence>
<feature type="domain" description="Glutamine amidotransferase type-2" evidence="9">
    <location>
        <begin position="2"/>
        <end position="214"/>
    </location>
</feature>
<reference evidence="10" key="1">
    <citation type="submission" date="2022-10" db="EMBL/GenBank/DDBJ databases">
        <title>The complete genomes of actinobacterial strains from the NBC collection.</title>
        <authorList>
            <person name="Joergensen T.S."/>
            <person name="Alvarez Arevalo M."/>
            <person name="Sterndorff E.B."/>
            <person name="Faurdal D."/>
            <person name="Vuksanovic O."/>
            <person name="Mourched A.-S."/>
            <person name="Charusanti P."/>
            <person name="Shaw S."/>
            <person name="Blin K."/>
            <person name="Weber T."/>
        </authorList>
    </citation>
    <scope>NUCLEOTIDE SEQUENCE</scope>
    <source>
        <strain evidence="10">NBC_00283</strain>
    </source>
</reference>
<dbReference type="EMBL" id="CP108057">
    <property type="protein sequence ID" value="WUO50400.1"/>
    <property type="molecule type" value="Genomic_DNA"/>
</dbReference>